<organism evidence="2">
    <name type="scientific">marine metagenome</name>
    <dbReference type="NCBI Taxonomy" id="408172"/>
    <lineage>
        <taxon>unclassified sequences</taxon>
        <taxon>metagenomes</taxon>
        <taxon>ecological metagenomes</taxon>
    </lineage>
</organism>
<evidence type="ECO:0000256" key="1">
    <source>
        <dbReference type="SAM" id="MobiDB-lite"/>
    </source>
</evidence>
<feature type="non-terminal residue" evidence="2">
    <location>
        <position position="23"/>
    </location>
</feature>
<reference evidence="2" key="1">
    <citation type="submission" date="2018-05" db="EMBL/GenBank/DDBJ databases">
        <authorList>
            <person name="Lanie J.A."/>
            <person name="Ng W.-L."/>
            <person name="Kazmierczak K.M."/>
            <person name="Andrzejewski T.M."/>
            <person name="Davidsen T.M."/>
            <person name="Wayne K.J."/>
            <person name="Tettelin H."/>
            <person name="Glass J.I."/>
            <person name="Rusch D."/>
            <person name="Podicherti R."/>
            <person name="Tsui H.-C.T."/>
            <person name="Winkler M.E."/>
        </authorList>
    </citation>
    <scope>NUCLEOTIDE SEQUENCE</scope>
</reference>
<sequence length="23" mass="2654">MSKNSQRISYVKQADIADPEMIE</sequence>
<evidence type="ECO:0000313" key="2">
    <source>
        <dbReference type="EMBL" id="SVB54409.1"/>
    </source>
</evidence>
<gene>
    <name evidence="2" type="ORF">METZ01_LOCUS207263</name>
</gene>
<dbReference type="AlphaFoldDB" id="A0A382EVI7"/>
<accession>A0A382EVI7</accession>
<dbReference type="EMBL" id="UINC01046418">
    <property type="protein sequence ID" value="SVB54409.1"/>
    <property type="molecule type" value="Genomic_DNA"/>
</dbReference>
<feature type="region of interest" description="Disordered" evidence="1">
    <location>
        <begin position="1"/>
        <end position="23"/>
    </location>
</feature>
<proteinExistence type="predicted"/>
<name>A0A382EVI7_9ZZZZ</name>
<protein>
    <submittedName>
        <fullName evidence="2">Uncharacterized protein</fullName>
    </submittedName>
</protein>